<dbReference type="PATRIC" id="fig|84531.8.peg.1001"/>
<dbReference type="AlphaFoldDB" id="A0A0S2F6G8"/>
<dbReference type="eggNOG" id="ENOG503308J">
    <property type="taxonomic scope" value="Bacteria"/>
</dbReference>
<evidence type="ECO:0000313" key="3">
    <source>
        <dbReference type="Proteomes" id="UP000060787"/>
    </source>
</evidence>
<dbReference type="InterPro" id="IPR028946">
    <property type="entry name" value="Ntox44"/>
</dbReference>
<protein>
    <recommendedName>
        <fullName evidence="1">Bacterial toxin 44 domain-containing protein</fullName>
    </recommendedName>
</protein>
<dbReference type="STRING" id="84531.LA76x_0973"/>
<keyword evidence="3" id="KW-1185">Reference proteome</keyword>
<sequence length="401" mass="42992">MSVDSAVSVTRDKLSQDWLDWDVSKGDLDAINREVANLTPAERNEFIGKLSNDDIKNWTQEIDGTMGSLSAGERGELFNRLAEGLDGPQTTRFVEAFDGSSGGLEAFADAIASHGGSDAKTAFIAAVKGDINSEYKATQGTWGNSETEAAGKVLASLANDPQAFQQAVGSLSKEQLQDVMNVAMGRKYIVDFSGRTAGTTQYDPSVLTGILNAAQGADLPTRTAVFEAAMPQLQTMQGDNVGLLGAEPYVDGVAQAMGKVLSRDEAVEAGLLKIPEAPAGVSMDANIADTHKHEFPNPGDMVWFKEQVQGGGPWDYKTQGAQYENYGNFHFGVVAAAMDIPEQVGLRGAGWVQIDSNTTQDGWGKPYDLGDSSYGDDPRDQAQIKAGYDYYNSGMWRVWAD</sequence>
<name>A0A0S2F6G8_LYSAN</name>
<organism evidence="2 3">
    <name type="scientific">Lysobacter antibioticus</name>
    <dbReference type="NCBI Taxonomy" id="84531"/>
    <lineage>
        <taxon>Bacteria</taxon>
        <taxon>Pseudomonadati</taxon>
        <taxon>Pseudomonadota</taxon>
        <taxon>Gammaproteobacteria</taxon>
        <taxon>Lysobacterales</taxon>
        <taxon>Lysobacteraceae</taxon>
        <taxon>Lysobacter</taxon>
    </lineage>
</organism>
<evidence type="ECO:0000313" key="2">
    <source>
        <dbReference type="EMBL" id="ALN79134.1"/>
    </source>
</evidence>
<dbReference type="KEGG" id="lab:LA76x_0973"/>
<feature type="domain" description="Bacterial toxin 44" evidence="1">
    <location>
        <begin position="316"/>
        <end position="392"/>
    </location>
</feature>
<dbReference type="EMBL" id="CP011129">
    <property type="protein sequence ID" value="ALN79134.1"/>
    <property type="molecule type" value="Genomic_DNA"/>
</dbReference>
<reference evidence="2 3" key="1">
    <citation type="journal article" date="2015" name="BMC Genomics">
        <title>Comparative genomics and metabolic profiling of the genus Lysobacter.</title>
        <authorList>
            <person name="de Bruijn I."/>
            <person name="Cheng X."/>
            <person name="de Jager V."/>
            <person name="Exposito R.G."/>
            <person name="Watrous J."/>
            <person name="Patel N."/>
            <person name="Postma J."/>
            <person name="Dorrestein P.C."/>
            <person name="Kobayashi D."/>
            <person name="Raaijmakers J.M."/>
        </authorList>
    </citation>
    <scope>NUCLEOTIDE SEQUENCE [LARGE SCALE GENOMIC DNA]</scope>
    <source>
        <strain evidence="2 3">76</strain>
    </source>
</reference>
<dbReference type="Pfam" id="PF15607">
    <property type="entry name" value="Ntox44"/>
    <property type="match status" value="1"/>
</dbReference>
<dbReference type="RefSeq" id="WP_057916794.1">
    <property type="nucleotide sequence ID" value="NZ_CP011129.1"/>
</dbReference>
<dbReference type="Proteomes" id="UP000060787">
    <property type="component" value="Chromosome"/>
</dbReference>
<accession>A0A0S2F6G8</accession>
<evidence type="ECO:0000259" key="1">
    <source>
        <dbReference type="Pfam" id="PF15607"/>
    </source>
</evidence>
<proteinExistence type="predicted"/>
<gene>
    <name evidence="2" type="ORF">LA76x_0973</name>
</gene>